<protein>
    <submittedName>
        <fullName evidence="1">Uncharacterized protein</fullName>
    </submittedName>
</protein>
<name>A0ACB7P4B3_9PEZI</name>
<dbReference type="Proteomes" id="UP000724584">
    <property type="component" value="Unassembled WGS sequence"/>
</dbReference>
<reference evidence="1 2" key="1">
    <citation type="journal article" date="2021" name="Nat. Commun.">
        <title>Genetic determinants of endophytism in the Arabidopsis root mycobiome.</title>
        <authorList>
            <person name="Mesny F."/>
            <person name="Miyauchi S."/>
            <person name="Thiergart T."/>
            <person name="Pickel B."/>
            <person name="Atanasova L."/>
            <person name="Karlsson M."/>
            <person name="Huettel B."/>
            <person name="Barry K.W."/>
            <person name="Haridas S."/>
            <person name="Chen C."/>
            <person name="Bauer D."/>
            <person name="Andreopoulos W."/>
            <person name="Pangilinan J."/>
            <person name="LaButti K."/>
            <person name="Riley R."/>
            <person name="Lipzen A."/>
            <person name="Clum A."/>
            <person name="Drula E."/>
            <person name="Henrissat B."/>
            <person name="Kohler A."/>
            <person name="Grigoriev I.V."/>
            <person name="Martin F.M."/>
            <person name="Hacquard S."/>
        </authorList>
    </citation>
    <scope>NUCLEOTIDE SEQUENCE [LARGE SCALE GENOMIC DNA]</scope>
    <source>
        <strain evidence="1 2">MPI-SDFR-AT-0079</strain>
    </source>
</reference>
<accession>A0ACB7P4B3</accession>
<proteinExistence type="predicted"/>
<sequence length="83" mass="9391">MRIRLSKKVAIRKLFPLFSVLEKGDALYLPTRDNVHISTERRTIGLAVESTKGQPFAVYTRGIEGAPGVDHHTLFFAKDEYLC</sequence>
<evidence type="ECO:0000313" key="2">
    <source>
        <dbReference type="Proteomes" id="UP000724584"/>
    </source>
</evidence>
<organism evidence="1 2">
    <name type="scientific">Chaetomium tenue</name>
    <dbReference type="NCBI Taxonomy" id="1854479"/>
    <lineage>
        <taxon>Eukaryota</taxon>
        <taxon>Fungi</taxon>
        <taxon>Dikarya</taxon>
        <taxon>Ascomycota</taxon>
        <taxon>Pezizomycotina</taxon>
        <taxon>Sordariomycetes</taxon>
        <taxon>Sordariomycetidae</taxon>
        <taxon>Sordariales</taxon>
        <taxon>Chaetomiaceae</taxon>
        <taxon>Chaetomium</taxon>
    </lineage>
</organism>
<comment type="caution">
    <text evidence="1">The sequence shown here is derived from an EMBL/GenBank/DDBJ whole genome shotgun (WGS) entry which is preliminary data.</text>
</comment>
<evidence type="ECO:0000313" key="1">
    <source>
        <dbReference type="EMBL" id="KAH6628061.1"/>
    </source>
</evidence>
<gene>
    <name evidence="1" type="ORF">F5144DRAFT_577884</name>
</gene>
<dbReference type="EMBL" id="JAGIZQ010000005">
    <property type="protein sequence ID" value="KAH6628061.1"/>
    <property type="molecule type" value="Genomic_DNA"/>
</dbReference>
<keyword evidence="2" id="KW-1185">Reference proteome</keyword>